<evidence type="ECO:0000313" key="3">
    <source>
        <dbReference type="Proteomes" id="UP001341840"/>
    </source>
</evidence>
<proteinExistence type="predicted"/>
<feature type="compositionally biased region" description="Basic and acidic residues" evidence="1">
    <location>
        <begin position="53"/>
        <end position="78"/>
    </location>
</feature>
<feature type="compositionally biased region" description="Basic and acidic residues" evidence="1">
    <location>
        <begin position="24"/>
        <end position="33"/>
    </location>
</feature>
<dbReference type="EMBL" id="JASCZI010061176">
    <property type="protein sequence ID" value="MED6137907.1"/>
    <property type="molecule type" value="Genomic_DNA"/>
</dbReference>
<protein>
    <submittedName>
        <fullName evidence="2">Uncharacterized protein</fullName>
    </submittedName>
</protein>
<sequence length="120" mass="12953">MGPKHSTQRASEPGGHSPTLPGRELPRLPDHPHALHPPIAGGLSRKQKQHVRWGWDRGGRSEASRRLQPPRDKLHRPSEACGARAGGERDEECRAEDAGGEGYGGGDGEAVVHHEEQLGC</sequence>
<gene>
    <name evidence="2" type="ORF">PIB30_069400</name>
</gene>
<comment type="caution">
    <text evidence="2">The sequence shown here is derived from an EMBL/GenBank/DDBJ whole genome shotgun (WGS) entry which is preliminary data.</text>
</comment>
<evidence type="ECO:0000313" key="2">
    <source>
        <dbReference type="EMBL" id="MED6137907.1"/>
    </source>
</evidence>
<feature type="compositionally biased region" description="Basic and acidic residues" evidence="1">
    <location>
        <begin position="86"/>
        <end position="97"/>
    </location>
</feature>
<evidence type="ECO:0000256" key="1">
    <source>
        <dbReference type="SAM" id="MobiDB-lite"/>
    </source>
</evidence>
<keyword evidence="3" id="KW-1185">Reference proteome</keyword>
<reference evidence="2 3" key="1">
    <citation type="journal article" date="2023" name="Plants (Basel)">
        <title>Bridging the Gap: Combining Genomics and Transcriptomics Approaches to Understand Stylosanthes scabra, an Orphan Legume from the Brazilian Caatinga.</title>
        <authorList>
            <person name="Ferreira-Neto J.R.C."/>
            <person name="da Silva M.D."/>
            <person name="Binneck E."/>
            <person name="de Melo N.F."/>
            <person name="da Silva R.H."/>
            <person name="de Melo A.L.T.M."/>
            <person name="Pandolfi V."/>
            <person name="Bustamante F.O."/>
            <person name="Brasileiro-Vidal A.C."/>
            <person name="Benko-Iseppon A.M."/>
        </authorList>
    </citation>
    <scope>NUCLEOTIDE SEQUENCE [LARGE SCALE GENOMIC DNA]</scope>
    <source>
        <tissue evidence="2">Leaves</tissue>
    </source>
</reference>
<accession>A0ABU6SNR3</accession>
<dbReference type="Proteomes" id="UP001341840">
    <property type="component" value="Unassembled WGS sequence"/>
</dbReference>
<name>A0ABU6SNR3_9FABA</name>
<feature type="region of interest" description="Disordered" evidence="1">
    <location>
        <begin position="1"/>
        <end position="110"/>
    </location>
</feature>
<organism evidence="2 3">
    <name type="scientific">Stylosanthes scabra</name>
    <dbReference type="NCBI Taxonomy" id="79078"/>
    <lineage>
        <taxon>Eukaryota</taxon>
        <taxon>Viridiplantae</taxon>
        <taxon>Streptophyta</taxon>
        <taxon>Embryophyta</taxon>
        <taxon>Tracheophyta</taxon>
        <taxon>Spermatophyta</taxon>
        <taxon>Magnoliopsida</taxon>
        <taxon>eudicotyledons</taxon>
        <taxon>Gunneridae</taxon>
        <taxon>Pentapetalae</taxon>
        <taxon>rosids</taxon>
        <taxon>fabids</taxon>
        <taxon>Fabales</taxon>
        <taxon>Fabaceae</taxon>
        <taxon>Papilionoideae</taxon>
        <taxon>50 kb inversion clade</taxon>
        <taxon>dalbergioids sensu lato</taxon>
        <taxon>Dalbergieae</taxon>
        <taxon>Pterocarpus clade</taxon>
        <taxon>Stylosanthes</taxon>
    </lineage>
</organism>